<feature type="domain" description="DUF6542" evidence="3">
    <location>
        <begin position="33"/>
        <end position="152"/>
    </location>
</feature>
<feature type="transmembrane region" description="Helical" evidence="2">
    <location>
        <begin position="34"/>
        <end position="57"/>
    </location>
</feature>
<name>A0AAC9HM12_9PSEU</name>
<feature type="transmembrane region" description="Helical" evidence="2">
    <location>
        <begin position="129"/>
        <end position="150"/>
    </location>
</feature>
<feature type="compositionally biased region" description="Basic and acidic residues" evidence="1">
    <location>
        <begin position="276"/>
        <end position="293"/>
    </location>
</feature>
<protein>
    <recommendedName>
        <fullName evidence="3">DUF6542 domain-containing protein</fullName>
    </recommendedName>
</protein>
<dbReference type="InterPro" id="IPR046672">
    <property type="entry name" value="DUF6542"/>
</dbReference>
<dbReference type="EMBL" id="CP014859">
    <property type="protein sequence ID" value="AOS61673.1"/>
    <property type="molecule type" value="Genomic_DNA"/>
</dbReference>
<feature type="region of interest" description="Disordered" evidence="1">
    <location>
        <begin position="1"/>
        <end position="20"/>
    </location>
</feature>
<keyword evidence="2" id="KW-1133">Transmembrane helix</keyword>
<feature type="compositionally biased region" description="Basic and acidic residues" evidence="1">
    <location>
        <begin position="180"/>
        <end position="189"/>
    </location>
</feature>
<feature type="compositionally biased region" description="Basic and acidic residues" evidence="1">
    <location>
        <begin position="302"/>
        <end position="319"/>
    </location>
</feature>
<feature type="compositionally biased region" description="Low complexity" evidence="1">
    <location>
        <begin position="219"/>
        <end position="230"/>
    </location>
</feature>
<reference evidence="5" key="1">
    <citation type="submission" date="2016-03" db="EMBL/GenBank/DDBJ databases">
        <title>Complete genome sequence of the type strain Actinoalloteichus hymeniacidonis DSM 45092.</title>
        <authorList>
            <person name="Schaffert L."/>
            <person name="Albersmeier A."/>
            <person name="Winkler A."/>
            <person name="Kalinowski J."/>
            <person name="Zotchev S."/>
            <person name="Ruckert C."/>
        </authorList>
    </citation>
    <scope>NUCLEOTIDE SEQUENCE [LARGE SCALE GENOMIC DNA]</scope>
    <source>
        <strain evidence="5">HPA177(T) (DSM 45092(T))</strain>
    </source>
</reference>
<dbReference type="KEGG" id="ahm:TL08_04215"/>
<sequence length="319" mass="33273">MSASRDREQPPSTLDEQAATPWAERSAFRDSRGITWWAASLLAIGATLVGTFVDVLFLGGPRLVSQVIYAIGCLLAILLVQRQSLFGPIVQPPLILGVSLPLVLWLTGEAAGAGMATAALSLAMPLLNAFPVMGITTVLTVGIGLARYFLQRQPLAVEEDTADKVKVSASDRPAKGGRPTTDRRGRSERTGGGLDSGRPSAAKAEGRGSRPAGQGKTPGRSSAAAGQARSSAERTGGQRRPGRPSPRSGDEDGAPRGSARRTSAAGGPAKQGGRPGRPDQRSGRPVRNARDAGDGGPAGGRPRPDPRRRPPRSRDDFDD</sequence>
<keyword evidence="2" id="KW-0812">Transmembrane</keyword>
<accession>A0AAC9HM12</accession>
<feature type="region of interest" description="Disordered" evidence="1">
    <location>
        <begin position="160"/>
        <end position="319"/>
    </location>
</feature>
<organism evidence="4 5">
    <name type="scientific">Actinoalloteichus hymeniacidonis</name>
    <dbReference type="NCBI Taxonomy" id="340345"/>
    <lineage>
        <taxon>Bacteria</taxon>
        <taxon>Bacillati</taxon>
        <taxon>Actinomycetota</taxon>
        <taxon>Actinomycetes</taxon>
        <taxon>Pseudonocardiales</taxon>
        <taxon>Pseudonocardiaceae</taxon>
        <taxon>Actinoalloteichus</taxon>
    </lineage>
</organism>
<gene>
    <name evidence="4" type="ORF">TL08_04215</name>
</gene>
<dbReference type="Proteomes" id="UP000095210">
    <property type="component" value="Chromosome"/>
</dbReference>
<feature type="transmembrane region" description="Helical" evidence="2">
    <location>
        <begin position="63"/>
        <end position="81"/>
    </location>
</feature>
<evidence type="ECO:0000313" key="4">
    <source>
        <dbReference type="EMBL" id="AOS61673.1"/>
    </source>
</evidence>
<keyword evidence="2" id="KW-0472">Membrane</keyword>
<evidence type="ECO:0000313" key="5">
    <source>
        <dbReference type="Proteomes" id="UP000095210"/>
    </source>
</evidence>
<evidence type="ECO:0000256" key="1">
    <source>
        <dbReference type="SAM" id="MobiDB-lite"/>
    </source>
</evidence>
<keyword evidence="5" id="KW-1185">Reference proteome</keyword>
<evidence type="ECO:0000259" key="3">
    <source>
        <dbReference type="Pfam" id="PF20177"/>
    </source>
</evidence>
<dbReference type="Pfam" id="PF20177">
    <property type="entry name" value="DUF6542"/>
    <property type="match status" value="1"/>
</dbReference>
<proteinExistence type="predicted"/>
<evidence type="ECO:0000256" key="2">
    <source>
        <dbReference type="SAM" id="Phobius"/>
    </source>
</evidence>
<dbReference type="AlphaFoldDB" id="A0AAC9HM12"/>
<dbReference type="RefSeq" id="WP_375791866.1">
    <property type="nucleotide sequence ID" value="NZ_JACHIS010000001.1"/>
</dbReference>